<dbReference type="Pfam" id="PF01225">
    <property type="entry name" value="Mur_ligase"/>
    <property type="match status" value="1"/>
</dbReference>
<comment type="subcellular location">
    <subcellularLocation>
        <location evidence="10 11">Cytoplasm</location>
    </subcellularLocation>
</comment>
<dbReference type="GO" id="GO:0071555">
    <property type="term" value="P:cell wall organization"/>
    <property type="evidence" value="ECO:0007669"/>
    <property type="project" value="UniProtKB-KW"/>
</dbReference>
<evidence type="ECO:0000256" key="9">
    <source>
        <dbReference type="ARBA" id="ARBA00023316"/>
    </source>
</evidence>
<reference evidence="15 16" key="1">
    <citation type="submission" date="2012-03" db="EMBL/GenBank/DDBJ databases">
        <title>The Genome Sequence of Bartonella rattimassiliensis 15908.</title>
        <authorList>
            <consortium name="The Broad Institute Genome Sequencing Platform"/>
            <consortium name="The Broad Institute Genome Sequencing Center for Infectious Disease"/>
            <person name="Feldgarden M."/>
            <person name="Kirby J."/>
            <person name="Kosoy M."/>
            <person name="Birtles R."/>
            <person name="Probert W.S."/>
            <person name="Chiaraviglio L."/>
            <person name="Young S.K."/>
            <person name="Zeng Q."/>
            <person name="Gargeya S."/>
            <person name="Fitzgerald M."/>
            <person name="Haas B."/>
            <person name="Abouelleil A."/>
            <person name="Alvarado L."/>
            <person name="Arachchi H.M."/>
            <person name="Berlin A."/>
            <person name="Chapman S.B."/>
            <person name="Gearin G."/>
            <person name="Goldberg J."/>
            <person name="Griggs A."/>
            <person name="Gujja S."/>
            <person name="Hansen M."/>
            <person name="Heiman D."/>
            <person name="Howarth C."/>
            <person name="Larimer J."/>
            <person name="Lui A."/>
            <person name="MacDonald P.J.P."/>
            <person name="McCowen C."/>
            <person name="Montmayeur A."/>
            <person name="Murphy C."/>
            <person name="Neiman D."/>
            <person name="Pearson M."/>
            <person name="Priest M."/>
            <person name="Roberts A."/>
            <person name="Saif S."/>
            <person name="Shea T."/>
            <person name="Sisk P."/>
            <person name="Stolte C."/>
            <person name="Sykes S."/>
            <person name="Wortman J."/>
            <person name="Nusbaum C."/>
            <person name="Birren B."/>
        </authorList>
    </citation>
    <scope>NUCLEOTIDE SEQUENCE [LARGE SCALE GENOMIC DNA]</scope>
    <source>
        <strain evidence="15 16">15908</strain>
    </source>
</reference>
<dbReference type="STRING" id="1094556.MCY_01541"/>
<dbReference type="AlphaFoldDB" id="J1JFX2"/>
<evidence type="ECO:0000259" key="13">
    <source>
        <dbReference type="Pfam" id="PF02875"/>
    </source>
</evidence>
<keyword evidence="3 10" id="KW-0132">Cell division</keyword>
<feature type="domain" description="Mur ligase central" evidence="14">
    <location>
        <begin position="112"/>
        <end position="302"/>
    </location>
</feature>
<proteinExistence type="inferred from homology"/>
<dbReference type="InterPro" id="IPR036615">
    <property type="entry name" value="Mur_ligase_C_dom_sf"/>
</dbReference>
<dbReference type="EC" id="6.3.2.10" evidence="10 11"/>
<evidence type="ECO:0000256" key="7">
    <source>
        <dbReference type="ARBA" id="ARBA00022984"/>
    </source>
</evidence>
<dbReference type="GO" id="GO:0051301">
    <property type="term" value="P:cell division"/>
    <property type="evidence" value="ECO:0007669"/>
    <property type="project" value="UniProtKB-KW"/>
</dbReference>
<sequence length="473" mass="51738">MTALWDKQELVTAIDGVVIGHVPETFSGISIDSRTLVKGDIFFCIKGHRFDGHDFVAQAYARGAGVLIVAEHRLKDMEKISAPLIVVPDVLQALEKLGKAARKRSKAQIIAITGSVGKTTTKEALKQVLETAGKVHANLASLNNCWGVPLTLARMPMESDYGIFEIGMNHKDEIRPLVKLVCPHVALITHIGAGHMGFFKDLEAVAEAKAEIFEGLDEEGIAILNADSDFFSYLVQKAKLCGVKKILSFGEAENADYQARDIRLFTDSSSMIVRIGQRDREVQIGAPGRHIVQNSLGVIAACDAMAVELEPIFLSFNYFSLQKGRGIRYQLFLSNGSEFHLIDESYNANPASMRAALELLATGPVGEEGRRIAILGDMLELGVYSEKLHRDLIGPIRLSDANPVFLFGEAMKSLVSELSVYVKVYYAENIEKILPLLLTEISPGDLLMIKSSNSLCSSNIVTALLDRYKAVSS</sequence>
<keyword evidence="8 10" id="KW-0131">Cell cycle</keyword>
<evidence type="ECO:0000256" key="2">
    <source>
        <dbReference type="ARBA" id="ARBA00022598"/>
    </source>
</evidence>
<feature type="domain" description="Mur ligase C-terminal" evidence="13">
    <location>
        <begin position="337"/>
        <end position="452"/>
    </location>
</feature>
<evidence type="ECO:0000256" key="5">
    <source>
        <dbReference type="ARBA" id="ARBA00022840"/>
    </source>
</evidence>
<dbReference type="GO" id="GO:0008766">
    <property type="term" value="F:UDP-N-acetylmuramoylalanyl-D-glutamyl-2,6-diaminopimelate-D-alanyl-D-alanine ligase activity"/>
    <property type="evidence" value="ECO:0007669"/>
    <property type="project" value="RHEA"/>
</dbReference>
<dbReference type="Gene3D" id="3.40.1190.10">
    <property type="entry name" value="Mur-like, catalytic domain"/>
    <property type="match status" value="1"/>
</dbReference>
<evidence type="ECO:0000256" key="4">
    <source>
        <dbReference type="ARBA" id="ARBA00022741"/>
    </source>
</evidence>
<evidence type="ECO:0000256" key="8">
    <source>
        <dbReference type="ARBA" id="ARBA00023306"/>
    </source>
</evidence>
<dbReference type="Gene3D" id="3.40.1390.10">
    <property type="entry name" value="MurE/MurF, N-terminal domain"/>
    <property type="match status" value="1"/>
</dbReference>
<comment type="catalytic activity">
    <reaction evidence="10 11">
        <text>D-alanyl-D-alanine + UDP-N-acetyl-alpha-D-muramoyl-L-alanyl-gamma-D-glutamyl-meso-2,6-diaminopimelate + ATP = UDP-N-acetyl-alpha-D-muramoyl-L-alanyl-gamma-D-glutamyl-meso-2,6-diaminopimeloyl-D-alanyl-D-alanine + ADP + phosphate + H(+)</text>
        <dbReference type="Rhea" id="RHEA:28374"/>
        <dbReference type="ChEBI" id="CHEBI:15378"/>
        <dbReference type="ChEBI" id="CHEBI:30616"/>
        <dbReference type="ChEBI" id="CHEBI:43474"/>
        <dbReference type="ChEBI" id="CHEBI:57822"/>
        <dbReference type="ChEBI" id="CHEBI:61386"/>
        <dbReference type="ChEBI" id="CHEBI:83905"/>
        <dbReference type="ChEBI" id="CHEBI:456216"/>
        <dbReference type="EC" id="6.3.2.10"/>
    </reaction>
</comment>
<evidence type="ECO:0000256" key="1">
    <source>
        <dbReference type="ARBA" id="ARBA00022490"/>
    </source>
</evidence>
<protein>
    <recommendedName>
        <fullName evidence="10 11">UDP-N-acetylmuramoyl-tripeptide--D-alanyl-D-alanine ligase</fullName>
        <ecNumber evidence="10 11">6.3.2.10</ecNumber>
    </recommendedName>
    <alternativeName>
        <fullName evidence="10">D-alanyl-D-alanine-adding enzyme</fullName>
    </alternativeName>
</protein>
<accession>J1JFX2</accession>
<dbReference type="SUPFAM" id="SSF53623">
    <property type="entry name" value="MurD-like peptide ligases, catalytic domain"/>
    <property type="match status" value="1"/>
</dbReference>
<dbReference type="PANTHER" id="PTHR43024:SF1">
    <property type="entry name" value="UDP-N-ACETYLMURAMOYL-TRIPEPTIDE--D-ALANYL-D-ALANINE LIGASE"/>
    <property type="match status" value="1"/>
</dbReference>
<dbReference type="InterPro" id="IPR005863">
    <property type="entry name" value="UDP-N-AcMur_synth"/>
</dbReference>
<dbReference type="InterPro" id="IPR036565">
    <property type="entry name" value="Mur-like_cat_sf"/>
</dbReference>
<dbReference type="InterPro" id="IPR000713">
    <property type="entry name" value="Mur_ligase_N"/>
</dbReference>
<evidence type="ECO:0000259" key="12">
    <source>
        <dbReference type="Pfam" id="PF01225"/>
    </source>
</evidence>
<dbReference type="HOGENOM" id="CLU_031507_4_1_5"/>
<keyword evidence="2 10" id="KW-0436">Ligase</keyword>
<feature type="domain" description="Mur ligase N-terminal catalytic" evidence="12">
    <location>
        <begin position="26"/>
        <end position="100"/>
    </location>
</feature>
<evidence type="ECO:0000256" key="6">
    <source>
        <dbReference type="ARBA" id="ARBA00022960"/>
    </source>
</evidence>
<dbReference type="Pfam" id="PF02875">
    <property type="entry name" value="Mur_ligase_C"/>
    <property type="match status" value="1"/>
</dbReference>
<gene>
    <name evidence="10" type="primary">murF</name>
    <name evidence="15" type="ORF">MCY_01541</name>
</gene>
<comment type="function">
    <text evidence="10 11">Involved in cell wall formation. Catalyzes the final step in the synthesis of UDP-N-acetylmuramoyl-pentapeptide, the precursor of murein.</text>
</comment>
<dbReference type="Gene3D" id="3.90.190.20">
    <property type="entry name" value="Mur ligase, C-terminal domain"/>
    <property type="match status" value="1"/>
</dbReference>
<comment type="similarity">
    <text evidence="10">Belongs to the MurCDEF family. MurF subfamily.</text>
</comment>
<dbReference type="GO" id="GO:0009252">
    <property type="term" value="P:peptidoglycan biosynthetic process"/>
    <property type="evidence" value="ECO:0007669"/>
    <property type="project" value="UniProtKB-UniRule"/>
</dbReference>
<evidence type="ECO:0000313" key="15">
    <source>
        <dbReference type="EMBL" id="EJF83020.1"/>
    </source>
</evidence>
<keyword evidence="6 10" id="KW-0133">Cell shape</keyword>
<evidence type="ECO:0000256" key="10">
    <source>
        <dbReference type="HAMAP-Rule" id="MF_02019"/>
    </source>
</evidence>
<dbReference type="SUPFAM" id="SSF63418">
    <property type="entry name" value="MurE/MurF N-terminal domain"/>
    <property type="match status" value="1"/>
</dbReference>
<dbReference type="NCBIfam" id="TIGR01143">
    <property type="entry name" value="murF"/>
    <property type="match status" value="1"/>
</dbReference>
<dbReference type="Pfam" id="PF08245">
    <property type="entry name" value="Mur_ligase_M"/>
    <property type="match status" value="1"/>
</dbReference>
<dbReference type="GO" id="GO:0047480">
    <property type="term" value="F:UDP-N-acetylmuramoyl-tripeptide-D-alanyl-D-alanine ligase activity"/>
    <property type="evidence" value="ECO:0007669"/>
    <property type="project" value="UniProtKB-UniRule"/>
</dbReference>
<dbReference type="RefSeq" id="WP_007347835.1">
    <property type="nucleotide sequence ID" value="NZ_CALY02000053.1"/>
</dbReference>
<dbReference type="HAMAP" id="MF_02019">
    <property type="entry name" value="MurF"/>
    <property type="match status" value="1"/>
</dbReference>
<dbReference type="PATRIC" id="fig|1094556.3.peg.1744"/>
<evidence type="ECO:0000259" key="14">
    <source>
        <dbReference type="Pfam" id="PF08245"/>
    </source>
</evidence>
<name>J1JFX2_9HYPH</name>
<keyword evidence="9 10" id="KW-0961">Cell wall biogenesis/degradation</keyword>
<dbReference type="GO" id="GO:0008360">
    <property type="term" value="P:regulation of cell shape"/>
    <property type="evidence" value="ECO:0007669"/>
    <property type="project" value="UniProtKB-KW"/>
</dbReference>
<dbReference type="InterPro" id="IPR051046">
    <property type="entry name" value="MurCDEF_CellWall_CoF430Synth"/>
</dbReference>
<dbReference type="GO" id="GO:0005737">
    <property type="term" value="C:cytoplasm"/>
    <property type="evidence" value="ECO:0007669"/>
    <property type="project" value="UniProtKB-SubCell"/>
</dbReference>
<evidence type="ECO:0000256" key="3">
    <source>
        <dbReference type="ARBA" id="ARBA00022618"/>
    </source>
</evidence>
<keyword evidence="7 10" id="KW-0573">Peptidoglycan synthesis</keyword>
<dbReference type="eggNOG" id="COG0770">
    <property type="taxonomic scope" value="Bacteria"/>
</dbReference>
<organism evidence="15 16">
    <name type="scientific">Bartonella rattimassiliensis 15908</name>
    <dbReference type="NCBI Taxonomy" id="1094556"/>
    <lineage>
        <taxon>Bacteria</taxon>
        <taxon>Pseudomonadati</taxon>
        <taxon>Pseudomonadota</taxon>
        <taxon>Alphaproteobacteria</taxon>
        <taxon>Hyphomicrobiales</taxon>
        <taxon>Bartonellaceae</taxon>
        <taxon>Bartonella</taxon>
    </lineage>
</organism>
<comment type="caution">
    <text evidence="15">The sequence shown here is derived from an EMBL/GenBank/DDBJ whole genome shotgun (WGS) entry which is preliminary data.</text>
</comment>
<dbReference type="Proteomes" id="UP000001077">
    <property type="component" value="Unassembled WGS sequence"/>
</dbReference>
<dbReference type="GO" id="GO:0005524">
    <property type="term" value="F:ATP binding"/>
    <property type="evidence" value="ECO:0007669"/>
    <property type="project" value="UniProtKB-UniRule"/>
</dbReference>
<keyword evidence="1 10" id="KW-0963">Cytoplasm</keyword>
<keyword evidence="5 10" id="KW-0067">ATP-binding</keyword>
<dbReference type="SUPFAM" id="SSF53244">
    <property type="entry name" value="MurD-like peptide ligases, peptide-binding domain"/>
    <property type="match status" value="1"/>
</dbReference>
<dbReference type="OrthoDB" id="9801978at2"/>
<keyword evidence="16" id="KW-1185">Reference proteome</keyword>
<dbReference type="InterPro" id="IPR035911">
    <property type="entry name" value="MurE/MurF_N"/>
</dbReference>
<keyword evidence="4 10" id="KW-0547">Nucleotide-binding</keyword>
<dbReference type="UniPathway" id="UPA00219"/>
<dbReference type="EMBL" id="AILY01000054">
    <property type="protein sequence ID" value="EJF83020.1"/>
    <property type="molecule type" value="Genomic_DNA"/>
</dbReference>
<dbReference type="PANTHER" id="PTHR43024">
    <property type="entry name" value="UDP-N-ACETYLMURAMOYL-TRIPEPTIDE--D-ALANYL-D-ALANINE LIGASE"/>
    <property type="match status" value="1"/>
</dbReference>
<feature type="binding site" evidence="10">
    <location>
        <begin position="114"/>
        <end position="120"/>
    </location>
    <ligand>
        <name>ATP</name>
        <dbReference type="ChEBI" id="CHEBI:30616"/>
    </ligand>
</feature>
<evidence type="ECO:0000256" key="11">
    <source>
        <dbReference type="RuleBase" id="RU004136"/>
    </source>
</evidence>
<dbReference type="InterPro" id="IPR013221">
    <property type="entry name" value="Mur_ligase_cen"/>
</dbReference>
<evidence type="ECO:0000313" key="16">
    <source>
        <dbReference type="Proteomes" id="UP000001077"/>
    </source>
</evidence>
<dbReference type="InterPro" id="IPR004101">
    <property type="entry name" value="Mur_ligase_C"/>
</dbReference>
<comment type="pathway">
    <text evidence="10 11">Cell wall biogenesis; peptidoglycan biosynthesis.</text>
</comment>